<dbReference type="InterPro" id="IPR036378">
    <property type="entry name" value="FAS1_dom_sf"/>
</dbReference>
<dbReference type="PANTHER" id="PTHR10900">
    <property type="entry name" value="PERIOSTIN-RELATED"/>
    <property type="match status" value="1"/>
</dbReference>
<dbReference type="OrthoDB" id="1923699at2759"/>
<evidence type="ECO:0000259" key="3">
    <source>
        <dbReference type="PROSITE" id="PS50213"/>
    </source>
</evidence>
<gene>
    <name evidence="4" type="ORF">OSTQU699_LOCUS2595</name>
</gene>
<feature type="domain" description="FAS1" evidence="3">
    <location>
        <begin position="27"/>
        <end position="170"/>
    </location>
</feature>
<feature type="chain" id="PRO_5035895195" description="FAS1 domain-containing protein" evidence="2">
    <location>
        <begin position="23"/>
        <end position="207"/>
    </location>
</feature>
<dbReference type="EMBL" id="CAJHUC010000630">
    <property type="protein sequence ID" value="CAD7697234.1"/>
    <property type="molecule type" value="Genomic_DNA"/>
</dbReference>
<dbReference type="Pfam" id="PF02469">
    <property type="entry name" value="Fasciclin"/>
    <property type="match status" value="1"/>
</dbReference>
<dbReference type="SMART" id="SM00554">
    <property type="entry name" value="FAS1"/>
    <property type="match status" value="1"/>
</dbReference>
<feature type="region of interest" description="Disordered" evidence="1">
    <location>
        <begin position="181"/>
        <end position="207"/>
    </location>
</feature>
<dbReference type="PROSITE" id="PS50213">
    <property type="entry name" value="FAS1"/>
    <property type="match status" value="1"/>
</dbReference>
<proteinExistence type="predicted"/>
<dbReference type="SUPFAM" id="SSF82153">
    <property type="entry name" value="FAS1 domain"/>
    <property type="match status" value="1"/>
</dbReference>
<organism evidence="4 5">
    <name type="scientific">Ostreobium quekettii</name>
    <dbReference type="NCBI Taxonomy" id="121088"/>
    <lineage>
        <taxon>Eukaryota</taxon>
        <taxon>Viridiplantae</taxon>
        <taxon>Chlorophyta</taxon>
        <taxon>core chlorophytes</taxon>
        <taxon>Ulvophyceae</taxon>
        <taxon>TCBD clade</taxon>
        <taxon>Bryopsidales</taxon>
        <taxon>Ostreobineae</taxon>
        <taxon>Ostreobiaceae</taxon>
        <taxon>Ostreobium</taxon>
    </lineage>
</organism>
<comment type="caution">
    <text evidence="4">The sequence shown here is derived from an EMBL/GenBank/DDBJ whole genome shotgun (WGS) entry which is preliminary data.</text>
</comment>
<dbReference type="AlphaFoldDB" id="A0A8S1IQ13"/>
<dbReference type="Proteomes" id="UP000708148">
    <property type="component" value="Unassembled WGS sequence"/>
</dbReference>
<dbReference type="InterPro" id="IPR000782">
    <property type="entry name" value="FAS1_domain"/>
</dbReference>
<keyword evidence="2" id="KW-0732">Signal</keyword>
<dbReference type="Gene3D" id="2.30.180.10">
    <property type="entry name" value="FAS1 domain"/>
    <property type="match status" value="1"/>
</dbReference>
<feature type="signal peptide" evidence="2">
    <location>
        <begin position="1"/>
        <end position="22"/>
    </location>
</feature>
<protein>
    <recommendedName>
        <fullName evidence="3">FAS1 domain-containing protein</fullName>
    </recommendedName>
</protein>
<keyword evidence="5" id="KW-1185">Reference proteome</keyword>
<evidence type="ECO:0000256" key="1">
    <source>
        <dbReference type="SAM" id="MobiDB-lite"/>
    </source>
</evidence>
<evidence type="ECO:0000313" key="5">
    <source>
        <dbReference type="Proteomes" id="UP000708148"/>
    </source>
</evidence>
<sequence length="207" mass="22071">MDKAPCYLACLLLLAVAAGVSSQDAPCEVDLKGLLEDMDLSFAAQAVEFGEIKLTQTDKKTLFAPKNDAFLAAVGVLPGLQFTTLLTNMAFVGEVIEYHLVPERLVAADLENDAVLETFIKDRSSCGNDTLTVKITDDTVSIEGAVTTATVVEADIEICESIIHIVDTVLFPCPEITPIDFDRSPKPDGTAAAPAGDMMDSGTDEDR</sequence>
<reference evidence="4" key="1">
    <citation type="submission" date="2020-12" db="EMBL/GenBank/DDBJ databases">
        <authorList>
            <person name="Iha C."/>
        </authorList>
    </citation>
    <scope>NUCLEOTIDE SEQUENCE</scope>
</reference>
<evidence type="ECO:0000313" key="4">
    <source>
        <dbReference type="EMBL" id="CAD7697234.1"/>
    </source>
</evidence>
<dbReference type="InterPro" id="IPR050904">
    <property type="entry name" value="Adhesion/Biosynth-related"/>
</dbReference>
<evidence type="ECO:0000256" key="2">
    <source>
        <dbReference type="SAM" id="SignalP"/>
    </source>
</evidence>
<accession>A0A8S1IQ13</accession>
<name>A0A8S1IQ13_9CHLO</name>